<dbReference type="EnsemblPlants" id="PNT68054">
    <property type="protein sequence ID" value="PNT68054"/>
    <property type="gene ID" value="BRADI_3g35344v3"/>
</dbReference>
<feature type="transmembrane region" description="Helical" evidence="2">
    <location>
        <begin position="28"/>
        <end position="47"/>
    </location>
</feature>
<keyword evidence="5" id="KW-1185">Reference proteome</keyword>
<evidence type="ECO:0000313" key="3">
    <source>
        <dbReference type="EMBL" id="PNT68054.1"/>
    </source>
</evidence>
<keyword evidence="2" id="KW-0812">Transmembrane</keyword>
<accession>A0A2K2D190</accession>
<name>A0A2K2D190_BRADI</name>
<dbReference type="Gramene" id="PNT68054">
    <property type="protein sequence ID" value="PNT68054"/>
    <property type="gene ID" value="BRADI_3g35344v3"/>
</dbReference>
<evidence type="ECO:0000313" key="4">
    <source>
        <dbReference type="EnsemblPlants" id="PNT68054"/>
    </source>
</evidence>
<dbReference type="Proteomes" id="UP000008810">
    <property type="component" value="Chromosome 3"/>
</dbReference>
<organism evidence="3">
    <name type="scientific">Brachypodium distachyon</name>
    <name type="common">Purple false brome</name>
    <name type="synonym">Trachynia distachya</name>
    <dbReference type="NCBI Taxonomy" id="15368"/>
    <lineage>
        <taxon>Eukaryota</taxon>
        <taxon>Viridiplantae</taxon>
        <taxon>Streptophyta</taxon>
        <taxon>Embryophyta</taxon>
        <taxon>Tracheophyta</taxon>
        <taxon>Spermatophyta</taxon>
        <taxon>Magnoliopsida</taxon>
        <taxon>Liliopsida</taxon>
        <taxon>Poales</taxon>
        <taxon>Poaceae</taxon>
        <taxon>BOP clade</taxon>
        <taxon>Pooideae</taxon>
        <taxon>Stipodae</taxon>
        <taxon>Brachypodieae</taxon>
        <taxon>Brachypodium</taxon>
    </lineage>
</organism>
<evidence type="ECO:0000313" key="5">
    <source>
        <dbReference type="Proteomes" id="UP000008810"/>
    </source>
</evidence>
<proteinExistence type="predicted"/>
<dbReference type="AlphaFoldDB" id="A0A2K2D190"/>
<gene>
    <name evidence="4" type="primary">LOC106866474</name>
    <name evidence="3" type="ORF">BRADI_3g35344v3</name>
</gene>
<feature type="region of interest" description="Disordered" evidence="1">
    <location>
        <begin position="147"/>
        <end position="170"/>
    </location>
</feature>
<protein>
    <submittedName>
        <fullName evidence="3 4">Uncharacterized protein</fullName>
    </submittedName>
</protein>
<reference evidence="4" key="3">
    <citation type="submission" date="2018-08" db="UniProtKB">
        <authorList>
            <consortium name="EnsemblPlants"/>
        </authorList>
    </citation>
    <scope>IDENTIFICATION</scope>
    <source>
        <strain evidence="4">cv. Bd21</strain>
    </source>
</reference>
<reference evidence="3" key="2">
    <citation type="submission" date="2017-06" db="EMBL/GenBank/DDBJ databases">
        <title>WGS assembly of Brachypodium distachyon.</title>
        <authorList>
            <consortium name="The International Brachypodium Initiative"/>
            <person name="Lucas S."/>
            <person name="Harmon-Smith M."/>
            <person name="Lail K."/>
            <person name="Tice H."/>
            <person name="Grimwood J."/>
            <person name="Bruce D."/>
            <person name="Barry K."/>
            <person name="Shu S."/>
            <person name="Lindquist E."/>
            <person name="Wang M."/>
            <person name="Pitluck S."/>
            <person name="Vogel J.P."/>
            <person name="Garvin D.F."/>
            <person name="Mockler T.C."/>
            <person name="Schmutz J."/>
            <person name="Rokhsar D."/>
            <person name="Bevan M.W."/>
        </authorList>
    </citation>
    <scope>NUCLEOTIDE SEQUENCE</scope>
    <source>
        <strain evidence="3">Bd21</strain>
    </source>
</reference>
<sequence length="329" mass="34586">MAMVFLGTMTTVFLTTFAQRMEKMKATKIWNWMMLLGIQIMGLLPRLRVVALSKFSPLVLPQWRGVRWLRTHGGLLHGCFTNNIGSGPFGAFSAVSAAMEGPSAALAAMPSPLTAMAAPSSASVAAPADATTPQAAVVPFEAHLSAAAPRPSEARSSQGADGGGTGVFTPVVYRRRGATDRRGEGQVALSSPSPVSRESHLQLLLGCGYSLEAASRAVGRTVEFASSPPVAVAPVAAPSMTTTVAPVADPRRSARLSGRVDADEDSMVRAQKLVQQRNLDKQPGFALMYQLAAIMGVATEGAAQGTDGVWRQATRVDHQGVYVPVWVAC</sequence>
<evidence type="ECO:0000256" key="1">
    <source>
        <dbReference type="SAM" id="MobiDB-lite"/>
    </source>
</evidence>
<dbReference type="ExpressionAtlas" id="A0A2K2D190">
    <property type="expression patterns" value="differential"/>
</dbReference>
<reference evidence="3 4" key="1">
    <citation type="journal article" date="2010" name="Nature">
        <title>Genome sequencing and analysis of the model grass Brachypodium distachyon.</title>
        <authorList>
            <consortium name="International Brachypodium Initiative"/>
        </authorList>
    </citation>
    <scope>NUCLEOTIDE SEQUENCE [LARGE SCALE GENOMIC DNA]</scope>
    <source>
        <strain evidence="3">Bd21</strain>
        <strain evidence="4">cv. Bd21</strain>
    </source>
</reference>
<dbReference type="EMBL" id="CM000882">
    <property type="protein sequence ID" value="PNT68054.1"/>
    <property type="molecule type" value="Genomic_DNA"/>
</dbReference>
<feature type="compositionally biased region" description="Low complexity" evidence="1">
    <location>
        <begin position="147"/>
        <end position="157"/>
    </location>
</feature>
<evidence type="ECO:0000256" key="2">
    <source>
        <dbReference type="SAM" id="Phobius"/>
    </source>
</evidence>
<keyword evidence="2" id="KW-1133">Transmembrane helix</keyword>
<keyword evidence="2" id="KW-0472">Membrane</keyword>